<dbReference type="SUPFAM" id="SSF51905">
    <property type="entry name" value="FAD/NAD(P)-binding domain"/>
    <property type="match status" value="1"/>
</dbReference>
<reference evidence="7" key="1">
    <citation type="submission" date="2018-05" db="EMBL/GenBank/DDBJ databases">
        <authorList>
            <person name="Lanie J.A."/>
            <person name="Ng W.-L."/>
            <person name="Kazmierczak K.M."/>
            <person name="Andrzejewski T.M."/>
            <person name="Davidsen T.M."/>
            <person name="Wayne K.J."/>
            <person name="Tettelin H."/>
            <person name="Glass J.I."/>
            <person name="Rusch D."/>
            <person name="Podicherti R."/>
            <person name="Tsui H.-C.T."/>
            <person name="Winkler M.E."/>
        </authorList>
    </citation>
    <scope>NUCLEOTIDE SEQUENCE</scope>
</reference>
<protein>
    <recommendedName>
        <fullName evidence="6">FAD dependent oxidoreductase domain-containing protein</fullName>
    </recommendedName>
</protein>
<evidence type="ECO:0000256" key="5">
    <source>
        <dbReference type="ARBA" id="ARBA00037941"/>
    </source>
</evidence>
<keyword evidence="3" id="KW-0274">FAD</keyword>
<evidence type="ECO:0000256" key="4">
    <source>
        <dbReference type="ARBA" id="ARBA00023002"/>
    </source>
</evidence>
<evidence type="ECO:0000256" key="3">
    <source>
        <dbReference type="ARBA" id="ARBA00022827"/>
    </source>
</evidence>
<dbReference type="Gene3D" id="3.50.50.60">
    <property type="entry name" value="FAD/NAD(P)-binding domain"/>
    <property type="match status" value="1"/>
</dbReference>
<dbReference type="InterPro" id="IPR006076">
    <property type="entry name" value="FAD-dep_OxRdtase"/>
</dbReference>
<dbReference type="EMBL" id="UINC01021481">
    <property type="protein sequence ID" value="SVA89111.1"/>
    <property type="molecule type" value="Genomic_DNA"/>
</dbReference>
<dbReference type="InterPro" id="IPR036188">
    <property type="entry name" value="FAD/NAD-bd_sf"/>
</dbReference>
<feature type="non-terminal residue" evidence="7">
    <location>
        <position position="1"/>
    </location>
</feature>
<keyword evidence="2" id="KW-0285">Flavoprotein</keyword>
<dbReference type="GO" id="GO:0047545">
    <property type="term" value="F:(S)-2-hydroxyglutarate dehydrogenase activity"/>
    <property type="evidence" value="ECO:0007669"/>
    <property type="project" value="TreeGrafter"/>
</dbReference>
<evidence type="ECO:0000313" key="7">
    <source>
        <dbReference type="EMBL" id="SVA89111.1"/>
    </source>
</evidence>
<accession>A0A381ZJG0</accession>
<name>A0A381ZJG0_9ZZZZ</name>
<dbReference type="Pfam" id="PF01266">
    <property type="entry name" value="DAO"/>
    <property type="match status" value="1"/>
</dbReference>
<comment type="cofactor">
    <cofactor evidence="1">
        <name>FAD</name>
        <dbReference type="ChEBI" id="CHEBI:57692"/>
    </cofactor>
</comment>
<feature type="domain" description="FAD dependent oxidoreductase" evidence="6">
    <location>
        <begin position="1"/>
        <end position="126"/>
    </location>
</feature>
<dbReference type="Gene3D" id="3.30.9.10">
    <property type="entry name" value="D-Amino Acid Oxidase, subunit A, domain 2"/>
    <property type="match status" value="1"/>
</dbReference>
<sequence>VIHAGIYYDKDSLKAKLCPIGNRLIYEYCERHKIPYINTGKFVVSTNVDETQELQRIYDQSGESEVEGVKFVSKDYVQKKESLISCVEALHVPSTGIVDQSALMRSYLGEIENNGGSIAFNSSFQKSEIINGAFLSKILSASEDIEIKSN</sequence>
<comment type="similarity">
    <text evidence="5">Belongs to the L2HGDH family.</text>
</comment>
<feature type="non-terminal residue" evidence="7">
    <location>
        <position position="150"/>
    </location>
</feature>
<evidence type="ECO:0000259" key="6">
    <source>
        <dbReference type="Pfam" id="PF01266"/>
    </source>
</evidence>
<keyword evidence="4" id="KW-0560">Oxidoreductase</keyword>
<dbReference type="AlphaFoldDB" id="A0A381ZJG0"/>
<evidence type="ECO:0000256" key="1">
    <source>
        <dbReference type="ARBA" id="ARBA00001974"/>
    </source>
</evidence>
<proteinExistence type="inferred from homology"/>
<dbReference type="PANTHER" id="PTHR43104">
    <property type="entry name" value="L-2-HYDROXYGLUTARATE DEHYDROGENASE, MITOCHONDRIAL"/>
    <property type="match status" value="1"/>
</dbReference>
<dbReference type="PANTHER" id="PTHR43104:SF4">
    <property type="entry name" value="L-2-HYDROXYGLUTARATE DEHYDROGENASE, MITOCHONDRIAL"/>
    <property type="match status" value="1"/>
</dbReference>
<evidence type="ECO:0000256" key="2">
    <source>
        <dbReference type="ARBA" id="ARBA00022630"/>
    </source>
</evidence>
<gene>
    <name evidence="7" type="ORF">METZ01_LOCUS141965</name>
</gene>
<organism evidence="7">
    <name type="scientific">marine metagenome</name>
    <dbReference type="NCBI Taxonomy" id="408172"/>
    <lineage>
        <taxon>unclassified sequences</taxon>
        <taxon>metagenomes</taxon>
        <taxon>ecological metagenomes</taxon>
    </lineage>
</organism>